<dbReference type="EMBL" id="OB660831">
    <property type="protein sequence ID" value="CAD7226446.1"/>
    <property type="molecule type" value="Genomic_DNA"/>
</dbReference>
<evidence type="ECO:0000313" key="2">
    <source>
        <dbReference type="EMBL" id="CAD7226446.1"/>
    </source>
</evidence>
<feature type="compositionally biased region" description="Acidic residues" evidence="1">
    <location>
        <begin position="289"/>
        <end position="298"/>
    </location>
</feature>
<feature type="region of interest" description="Disordered" evidence="1">
    <location>
        <begin position="255"/>
        <end position="298"/>
    </location>
</feature>
<sequence length="298" mass="33631">MAQSGIPTFSPSWEELPDPHAFQSVVEDDNLGMTHVSDDPSLLPTSDVEQNTSTEVAAFQGHAQVPNEYVKYLKDEVDTVPIISESEMVFEKPVPENGAERSRILLESEPEPWEPLSKECICGMPVEKDESHDCILLKLSTSEVYEVQCKACLKKIKCLSSAKNHVMWCCPNLKPRFKCHVCDKYLKVKGLCCVQSHLGLNGHGLAEFIRKLYPRSMDVEVPADIRVAINEMPQLWNLIQSYRKWGHRAASIDPLAGDPDYVPGADTDRDDEEEVATPERSRTPRGSDRDDDEQLRHR</sequence>
<organism evidence="2">
    <name type="scientific">Cyprideis torosa</name>
    <dbReference type="NCBI Taxonomy" id="163714"/>
    <lineage>
        <taxon>Eukaryota</taxon>
        <taxon>Metazoa</taxon>
        <taxon>Ecdysozoa</taxon>
        <taxon>Arthropoda</taxon>
        <taxon>Crustacea</taxon>
        <taxon>Oligostraca</taxon>
        <taxon>Ostracoda</taxon>
        <taxon>Podocopa</taxon>
        <taxon>Podocopida</taxon>
        <taxon>Cytherocopina</taxon>
        <taxon>Cytheroidea</taxon>
        <taxon>Cytherideidae</taxon>
        <taxon>Cyprideis</taxon>
    </lineage>
</organism>
<evidence type="ECO:0000256" key="1">
    <source>
        <dbReference type="SAM" id="MobiDB-lite"/>
    </source>
</evidence>
<accession>A0A7R8W7M0</accession>
<dbReference type="AlphaFoldDB" id="A0A7R8W7M0"/>
<name>A0A7R8W7M0_9CRUS</name>
<proteinExistence type="predicted"/>
<dbReference type="Gene3D" id="1.10.287.1150">
    <property type="entry name" value="TPP helical domain"/>
    <property type="match status" value="1"/>
</dbReference>
<gene>
    <name evidence="2" type="ORF">CTOB1V02_LOCUS4364</name>
</gene>
<reference evidence="2" key="1">
    <citation type="submission" date="2020-11" db="EMBL/GenBank/DDBJ databases">
        <authorList>
            <person name="Tran Van P."/>
        </authorList>
    </citation>
    <scope>NUCLEOTIDE SEQUENCE</scope>
</reference>
<protein>
    <submittedName>
        <fullName evidence="2">Uncharacterized protein</fullName>
    </submittedName>
</protein>
<feature type="compositionally biased region" description="Basic and acidic residues" evidence="1">
    <location>
        <begin position="277"/>
        <end position="288"/>
    </location>
</feature>